<gene>
    <name evidence="2" type="ORF">FB556_0753</name>
</gene>
<dbReference type="RefSeq" id="WP_141864811.1">
    <property type="nucleotide sequence ID" value="NZ_BAABAN010000016.1"/>
</dbReference>
<dbReference type="EMBL" id="VFOU01000001">
    <property type="protein sequence ID" value="TQL74293.1"/>
    <property type="molecule type" value="Genomic_DNA"/>
</dbReference>
<organism evidence="2 3">
    <name type="scientific">Enteractinococcus coprophilus</name>
    <dbReference type="NCBI Taxonomy" id="1027633"/>
    <lineage>
        <taxon>Bacteria</taxon>
        <taxon>Bacillati</taxon>
        <taxon>Actinomycetota</taxon>
        <taxon>Actinomycetes</taxon>
        <taxon>Micrococcales</taxon>
        <taxon>Micrococcaceae</taxon>
    </lineage>
</organism>
<sequence length="98" mass="11353">MKTFIQVTWHHDLVGEPVEIISEIDSGIERRKIEVYRDGQVGFADSIREVRGSILSEGIMPTLEEINAQDEFTGKYITESEFEELWSRYVSTAEEDIR</sequence>
<dbReference type="OrthoDB" id="288554at2"/>
<dbReference type="Pfam" id="PF21812">
    <property type="entry name" value="DUF6881"/>
    <property type="match status" value="1"/>
</dbReference>
<evidence type="ECO:0000259" key="1">
    <source>
        <dbReference type="Pfam" id="PF21812"/>
    </source>
</evidence>
<proteinExistence type="predicted"/>
<evidence type="ECO:0000313" key="2">
    <source>
        <dbReference type="EMBL" id="TQL74293.1"/>
    </source>
</evidence>
<evidence type="ECO:0000313" key="3">
    <source>
        <dbReference type="Proteomes" id="UP000319746"/>
    </source>
</evidence>
<reference evidence="2 3" key="1">
    <citation type="submission" date="2019-06" db="EMBL/GenBank/DDBJ databases">
        <title>Sequencing the genomes of 1000 actinobacteria strains.</title>
        <authorList>
            <person name="Klenk H.-P."/>
        </authorList>
    </citation>
    <scope>NUCLEOTIDE SEQUENCE [LARGE SCALE GENOMIC DNA]</scope>
    <source>
        <strain evidence="2 3">DSM 24083</strain>
    </source>
</reference>
<accession>A0A543ANY9</accession>
<comment type="caution">
    <text evidence="2">The sequence shown here is derived from an EMBL/GenBank/DDBJ whole genome shotgun (WGS) entry which is preliminary data.</text>
</comment>
<dbReference type="Proteomes" id="UP000319746">
    <property type="component" value="Unassembled WGS sequence"/>
</dbReference>
<feature type="domain" description="DUF6881" evidence="1">
    <location>
        <begin position="4"/>
        <end position="90"/>
    </location>
</feature>
<dbReference type="InterPro" id="IPR049248">
    <property type="entry name" value="DUF6881"/>
</dbReference>
<dbReference type="AlphaFoldDB" id="A0A543ANY9"/>
<name>A0A543ANY9_9MICC</name>
<protein>
    <recommendedName>
        <fullName evidence="1">DUF6881 domain-containing protein</fullName>
    </recommendedName>
</protein>
<keyword evidence="3" id="KW-1185">Reference proteome</keyword>